<evidence type="ECO:0000256" key="5">
    <source>
        <dbReference type="ARBA" id="ARBA00022741"/>
    </source>
</evidence>
<keyword evidence="4 10" id="KW-0819">tRNA processing</keyword>
<dbReference type="Pfam" id="PF20258">
    <property type="entry name" value="tRNA_Me_trans_C"/>
    <property type="match status" value="1"/>
</dbReference>
<proteinExistence type="inferred from homology"/>
<dbReference type="FunFam" id="2.30.30.280:FF:000001">
    <property type="entry name" value="tRNA-specific 2-thiouridylase MnmA"/>
    <property type="match status" value="1"/>
</dbReference>
<dbReference type="InterPro" id="IPR046884">
    <property type="entry name" value="MnmA-like_central"/>
</dbReference>
<dbReference type="Gene3D" id="2.40.30.10">
    <property type="entry name" value="Translation factors"/>
    <property type="match status" value="1"/>
</dbReference>
<dbReference type="GO" id="GO:0103016">
    <property type="term" value="F:tRNA-uridine 2-sulfurtransferase activity"/>
    <property type="evidence" value="ECO:0007669"/>
    <property type="project" value="UniProtKB-EC"/>
</dbReference>
<feature type="active site" description="Nucleophile" evidence="10">
    <location>
        <position position="99"/>
    </location>
</feature>
<feature type="active site" description="Cysteine persulfide intermediate" evidence="10">
    <location>
        <position position="195"/>
    </location>
</feature>
<dbReference type="EC" id="2.8.1.13" evidence="10"/>
<dbReference type="GO" id="GO:0000049">
    <property type="term" value="F:tRNA binding"/>
    <property type="evidence" value="ECO:0007669"/>
    <property type="project" value="UniProtKB-KW"/>
</dbReference>
<evidence type="ECO:0000259" key="12">
    <source>
        <dbReference type="Pfam" id="PF20259"/>
    </source>
</evidence>
<feature type="domain" description="tRNA-specific 2-thiouridylase MnmA-like C-terminal" evidence="11">
    <location>
        <begin position="276"/>
        <end position="351"/>
    </location>
</feature>
<sequence>MARIIVAMSGGVDSSVAALLLKKAGHELKGVFMKNYELPGDSNKSCPWQVDQTEVKKVCARLKIPMESWNFEKQYSKRVLDYFFSEYQAGRTPNPDVMCNKEIKFGLFLEKAVAQGYDVIATGHYARVIKNKNGYRLLAGKDKNKDQSYFLYNLNQSQLAKIYFPIGNLTKPEVRQIAKKARLPNAQKPDSQGICFVGKVDLKSFLQSKIKSKPGKIVSSGGKTIGQHKGLAFYTIGQRHGINIGGGRPFYVSAKVKRGNILIVTDNKKDPALLRRRLLALKLNWVSGKALTKALVCQARIRYRQYLAACRLKPLNRKRVEVIFNKPVWAPALGQSIVFYQKQECLGGGIIEKVW</sequence>
<keyword evidence="2 10" id="KW-0820">tRNA-binding</keyword>
<dbReference type="Gene3D" id="3.40.50.620">
    <property type="entry name" value="HUPs"/>
    <property type="match status" value="1"/>
</dbReference>
<comment type="subcellular location">
    <subcellularLocation>
        <location evidence="10">Cytoplasm</location>
    </subcellularLocation>
</comment>
<dbReference type="InterPro" id="IPR046885">
    <property type="entry name" value="MnmA-like_C"/>
</dbReference>
<dbReference type="InterPro" id="IPR023382">
    <property type="entry name" value="MnmA-like_central_sf"/>
</dbReference>
<dbReference type="HAMAP" id="MF_00144">
    <property type="entry name" value="tRNA_thiouridyl_MnmA"/>
    <property type="match status" value="1"/>
</dbReference>
<dbReference type="SUPFAM" id="SSF52402">
    <property type="entry name" value="Adenine nucleotide alpha hydrolases-like"/>
    <property type="match status" value="1"/>
</dbReference>
<feature type="region of interest" description="Interaction with tRNA" evidence="10">
    <location>
        <begin position="145"/>
        <end position="147"/>
    </location>
</feature>
<keyword evidence="5 10" id="KW-0547">Nucleotide-binding</keyword>
<dbReference type="Proteomes" id="UP000236845">
    <property type="component" value="Unassembled WGS sequence"/>
</dbReference>
<dbReference type="Pfam" id="PF03054">
    <property type="entry name" value="tRNA_Me_trans"/>
    <property type="match status" value="1"/>
</dbReference>
<keyword evidence="6 10" id="KW-0067">ATP-binding</keyword>
<dbReference type="PANTHER" id="PTHR11933:SF5">
    <property type="entry name" value="MITOCHONDRIAL TRNA-SPECIFIC 2-THIOURIDYLASE 1"/>
    <property type="match status" value="1"/>
</dbReference>
<evidence type="ECO:0000256" key="7">
    <source>
        <dbReference type="ARBA" id="ARBA00022884"/>
    </source>
</evidence>
<dbReference type="EMBL" id="PEXW01000013">
    <property type="protein sequence ID" value="PIS40966.1"/>
    <property type="molecule type" value="Genomic_DNA"/>
</dbReference>
<evidence type="ECO:0000313" key="14">
    <source>
        <dbReference type="Proteomes" id="UP000236845"/>
    </source>
</evidence>
<feature type="binding site" evidence="10">
    <location>
        <position position="33"/>
    </location>
    <ligand>
        <name>ATP</name>
        <dbReference type="ChEBI" id="CHEBI:30616"/>
    </ligand>
</feature>
<dbReference type="FunFam" id="2.40.30.10:FF:000023">
    <property type="entry name" value="tRNA-specific 2-thiouridylase MnmA"/>
    <property type="match status" value="1"/>
</dbReference>
<evidence type="ECO:0000256" key="6">
    <source>
        <dbReference type="ARBA" id="ARBA00022840"/>
    </source>
</evidence>
<evidence type="ECO:0000313" key="13">
    <source>
        <dbReference type="EMBL" id="PIS40966.1"/>
    </source>
</evidence>
<comment type="caution">
    <text evidence="10">Lacks conserved residue(s) required for the propagation of feature annotation.</text>
</comment>
<dbReference type="GO" id="GO:0005737">
    <property type="term" value="C:cytoplasm"/>
    <property type="evidence" value="ECO:0007669"/>
    <property type="project" value="UniProtKB-SubCell"/>
</dbReference>
<feature type="site" description="Interaction with tRNA" evidence="10">
    <location>
        <position position="124"/>
    </location>
</feature>
<feature type="binding site" evidence="10">
    <location>
        <begin position="7"/>
        <end position="14"/>
    </location>
    <ligand>
        <name>ATP</name>
        <dbReference type="ChEBI" id="CHEBI:30616"/>
    </ligand>
</feature>
<dbReference type="NCBIfam" id="NF001138">
    <property type="entry name" value="PRK00143.1"/>
    <property type="match status" value="1"/>
</dbReference>
<comment type="function">
    <text evidence="10">Catalyzes the 2-thiolation of uridine at the wobble position (U34) of tRNA, leading to the formation of s(2)U34.</text>
</comment>
<feature type="domain" description="tRNA-specific 2-thiouridylase MnmA-like central" evidence="12">
    <location>
        <begin position="203"/>
        <end position="265"/>
    </location>
</feature>
<dbReference type="InterPro" id="IPR014729">
    <property type="entry name" value="Rossmann-like_a/b/a_fold"/>
</dbReference>
<accession>A0A2H0YRA9</accession>
<feature type="site" description="Interaction with tRNA" evidence="10">
    <location>
        <position position="335"/>
    </location>
</feature>
<evidence type="ECO:0000259" key="11">
    <source>
        <dbReference type="Pfam" id="PF20258"/>
    </source>
</evidence>
<evidence type="ECO:0000256" key="8">
    <source>
        <dbReference type="ARBA" id="ARBA00023157"/>
    </source>
</evidence>
<dbReference type="CDD" id="cd01998">
    <property type="entry name" value="MnmA_TRMU-like"/>
    <property type="match status" value="1"/>
</dbReference>
<dbReference type="PANTHER" id="PTHR11933">
    <property type="entry name" value="TRNA 5-METHYLAMINOMETHYL-2-THIOURIDYLATE -METHYLTRANSFERASE"/>
    <property type="match status" value="1"/>
</dbReference>
<dbReference type="Pfam" id="PF20259">
    <property type="entry name" value="tRNA_Me_trans_M"/>
    <property type="match status" value="1"/>
</dbReference>
<comment type="catalytic activity">
    <reaction evidence="9 10">
        <text>S-sulfanyl-L-cysteinyl-[protein] + uridine(34) in tRNA + AH2 + ATP = 2-thiouridine(34) in tRNA + L-cysteinyl-[protein] + A + AMP + diphosphate + H(+)</text>
        <dbReference type="Rhea" id="RHEA:47032"/>
        <dbReference type="Rhea" id="RHEA-COMP:10131"/>
        <dbReference type="Rhea" id="RHEA-COMP:11726"/>
        <dbReference type="Rhea" id="RHEA-COMP:11727"/>
        <dbReference type="Rhea" id="RHEA-COMP:11728"/>
        <dbReference type="ChEBI" id="CHEBI:13193"/>
        <dbReference type="ChEBI" id="CHEBI:15378"/>
        <dbReference type="ChEBI" id="CHEBI:17499"/>
        <dbReference type="ChEBI" id="CHEBI:29950"/>
        <dbReference type="ChEBI" id="CHEBI:30616"/>
        <dbReference type="ChEBI" id="CHEBI:33019"/>
        <dbReference type="ChEBI" id="CHEBI:61963"/>
        <dbReference type="ChEBI" id="CHEBI:65315"/>
        <dbReference type="ChEBI" id="CHEBI:87170"/>
        <dbReference type="ChEBI" id="CHEBI:456215"/>
        <dbReference type="EC" id="2.8.1.13"/>
    </reaction>
</comment>
<evidence type="ECO:0000256" key="2">
    <source>
        <dbReference type="ARBA" id="ARBA00022555"/>
    </source>
</evidence>
<name>A0A2H0YRA9_9BACT</name>
<keyword evidence="3 10" id="KW-0808">Transferase</keyword>
<dbReference type="FunFam" id="3.40.50.620:FF:000115">
    <property type="entry name" value="tRNA-specific 2-thiouridylase MnmA"/>
    <property type="match status" value="1"/>
</dbReference>
<keyword evidence="1 10" id="KW-0963">Cytoplasm</keyword>
<dbReference type="NCBIfam" id="TIGR00420">
    <property type="entry name" value="trmU"/>
    <property type="match status" value="1"/>
</dbReference>
<protein>
    <recommendedName>
        <fullName evidence="10">tRNA-specific 2-thiouridylase MnmA</fullName>
        <ecNumber evidence="10">2.8.1.13</ecNumber>
    </recommendedName>
</protein>
<evidence type="ECO:0000256" key="9">
    <source>
        <dbReference type="ARBA" id="ARBA00051542"/>
    </source>
</evidence>
<comment type="caution">
    <text evidence="13">The sequence shown here is derived from an EMBL/GenBank/DDBJ whole genome shotgun (WGS) entry which is preliminary data.</text>
</comment>
<feature type="binding site" evidence="10">
    <location>
        <position position="123"/>
    </location>
    <ligand>
        <name>ATP</name>
        <dbReference type="ChEBI" id="CHEBI:30616"/>
    </ligand>
</feature>
<dbReference type="Gene3D" id="2.30.30.280">
    <property type="entry name" value="Adenine nucleotide alpha hydrolases-like domains"/>
    <property type="match status" value="1"/>
</dbReference>
<keyword evidence="8" id="KW-1015">Disulfide bond</keyword>
<dbReference type="InterPro" id="IPR004506">
    <property type="entry name" value="MnmA-like"/>
</dbReference>
<dbReference type="AlphaFoldDB" id="A0A2H0YRA9"/>
<evidence type="ECO:0000256" key="10">
    <source>
        <dbReference type="HAMAP-Rule" id="MF_00144"/>
    </source>
</evidence>
<feature type="region of interest" description="Interaction with target base in tRNA" evidence="10">
    <location>
        <begin position="94"/>
        <end position="96"/>
    </location>
</feature>
<evidence type="ECO:0000256" key="1">
    <source>
        <dbReference type="ARBA" id="ARBA00022490"/>
    </source>
</evidence>
<organism evidence="13 14">
    <name type="scientific">Candidatus Kerfeldbacteria bacterium CG08_land_8_20_14_0_20_43_14</name>
    <dbReference type="NCBI Taxonomy" id="2014246"/>
    <lineage>
        <taxon>Bacteria</taxon>
        <taxon>Candidatus Kerfeldiibacteriota</taxon>
    </lineage>
</organism>
<dbReference type="GO" id="GO:0005524">
    <property type="term" value="F:ATP binding"/>
    <property type="evidence" value="ECO:0007669"/>
    <property type="project" value="UniProtKB-KW"/>
</dbReference>
<comment type="similarity">
    <text evidence="10">Belongs to the MnmA/TRMU family.</text>
</comment>
<evidence type="ECO:0000256" key="3">
    <source>
        <dbReference type="ARBA" id="ARBA00022679"/>
    </source>
</evidence>
<reference evidence="14" key="1">
    <citation type="submission" date="2017-09" db="EMBL/GenBank/DDBJ databases">
        <title>Depth-based differentiation of microbial function through sediment-hosted aquifers and enrichment of novel symbionts in the deep terrestrial subsurface.</title>
        <authorList>
            <person name="Probst A.J."/>
            <person name="Ladd B."/>
            <person name="Jarett J.K."/>
            <person name="Geller-Mcgrath D.E."/>
            <person name="Sieber C.M.K."/>
            <person name="Emerson J.B."/>
            <person name="Anantharaman K."/>
            <person name="Thomas B.C."/>
            <person name="Malmstrom R."/>
            <person name="Stieglmeier M."/>
            <person name="Klingl A."/>
            <person name="Woyke T."/>
            <person name="Ryan C.M."/>
            <person name="Banfield J.F."/>
        </authorList>
    </citation>
    <scope>NUCLEOTIDE SEQUENCE [LARGE SCALE GENOMIC DNA]</scope>
</reference>
<evidence type="ECO:0000256" key="4">
    <source>
        <dbReference type="ARBA" id="ARBA00022694"/>
    </source>
</evidence>
<feature type="region of interest" description="Interaction with tRNA" evidence="10">
    <location>
        <begin position="302"/>
        <end position="303"/>
    </location>
</feature>
<gene>
    <name evidence="10" type="primary">mnmA</name>
    <name evidence="13" type="ORF">COT26_00615</name>
</gene>
<dbReference type="GO" id="GO:0002143">
    <property type="term" value="P:tRNA wobble position uridine thiolation"/>
    <property type="evidence" value="ECO:0007669"/>
    <property type="project" value="TreeGrafter"/>
</dbReference>
<keyword evidence="7 10" id="KW-0694">RNA-binding</keyword>